<protein>
    <submittedName>
        <fullName evidence="2">Uncharacterized protein</fullName>
    </submittedName>
</protein>
<evidence type="ECO:0000256" key="1">
    <source>
        <dbReference type="SAM" id="Phobius"/>
    </source>
</evidence>
<keyword evidence="1" id="KW-1133">Transmembrane helix</keyword>
<comment type="caution">
    <text evidence="2">The sequence shown here is derived from an EMBL/GenBank/DDBJ whole genome shotgun (WGS) entry which is preliminary data.</text>
</comment>
<dbReference type="Proteomes" id="UP001160390">
    <property type="component" value="Unassembled WGS sequence"/>
</dbReference>
<organism evidence="2 3">
    <name type="scientific">Clonostachys chloroleuca</name>
    <dbReference type="NCBI Taxonomy" id="1926264"/>
    <lineage>
        <taxon>Eukaryota</taxon>
        <taxon>Fungi</taxon>
        <taxon>Dikarya</taxon>
        <taxon>Ascomycota</taxon>
        <taxon>Pezizomycotina</taxon>
        <taxon>Sordariomycetes</taxon>
        <taxon>Hypocreomycetidae</taxon>
        <taxon>Hypocreales</taxon>
        <taxon>Bionectriaceae</taxon>
        <taxon>Clonostachys</taxon>
    </lineage>
</organism>
<evidence type="ECO:0000313" key="2">
    <source>
        <dbReference type="EMBL" id="CAI6095259.1"/>
    </source>
</evidence>
<reference evidence="2" key="1">
    <citation type="submission" date="2023-01" db="EMBL/GenBank/DDBJ databases">
        <authorList>
            <person name="Piombo E."/>
        </authorList>
    </citation>
    <scope>NUCLEOTIDE SEQUENCE</scope>
</reference>
<keyword evidence="1" id="KW-0812">Transmembrane</keyword>
<evidence type="ECO:0000313" key="3">
    <source>
        <dbReference type="Proteomes" id="UP001160390"/>
    </source>
</evidence>
<name>A0AA35MEE1_9HYPO</name>
<proteinExistence type="predicted"/>
<accession>A0AA35MEE1</accession>
<sequence length="135" mass="15302">MDHACELSLLEDEHASFFAWAINIWVFTNFSLGLARCQRFDQRARGQPTVPIDNYLNQVLKGMIGNVNLLNKFLNAITGGGKEVDSAKADKSFQARDEEGANVEPLLCQLFSHSIHDRFPGANDTLRKRLRRNRI</sequence>
<keyword evidence="3" id="KW-1185">Reference proteome</keyword>
<dbReference type="AlphaFoldDB" id="A0AA35MEE1"/>
<keyword evidence="1" id="KW-0472">Membrane</keyword>
<dbReference type="EMBL" id="CABFNP030001262">
    <property type="protein sequence ID" value="CAI6095259.1"/>
    <property type="molecule type" value="Genomic_DNA"/>
</dbReference>
<gene>
    <name evidence="2" type="ORF">CCHLO57077_00013321</name>
</gene>
<feature type="transmembrane region" description="Helical" evidence="1">
    <location>
        <begin position="17"/>
        <end position="35"/>
    </location>
</feature>